<gene>
    <name evidence="3" type="ORF">ARMOST_19658</name>
</gene>
<evidence type="ECO:0000313" key="4">
    <source>
        <dbReference type="Proteomes" id="UP000219338"/>
    </source>
</evidence>
<dbReference type="Proteomes" id="UP000219338">
    <property type="component" value="Unassembled WGS sequence"/>
</dbReference>
<dbReference type="EMBL" id="FUEG01000033">
    <property type="protein sequence ID" value="SJL16139.1"/>
    <property type="molecule type" value="Genomic_DNA"/>
</dbReference>
<reference evidence="4" key="1">
    <citation type="journal article" date="2017" name="Nat. Ecol. Evol.">
        <title>Genome expansion and lineage-specific genetic innovations in the forest pathogenic fungi Armillaria.</title>
        <authorList>
            <person name="Sipos G."/>
            <person name="Prasanna A.N."/>
            <person name="Walter M.C."/>
            <person name="O'Connor E."/>
            <person name="Balint B."/>
            <person name="Krizsan K."/>
            <person name="Kiss B."/>
            <person name="Hess J."/>
            <person name="Varga T."/>
            <person name="Slot J."/>
            <person name="Riley R."/>
            <person name="Boka B."/>
            <person name="Rigling D."/>
            <person name="Barry K."/>
            <person name="Lee J."/>
            <person name="Mihaltcheva S."/>
            <person name="LaButti K."/>
            <person name="Lipzen A."/>
            <person name="Waldron R."/>
            <person name="Moloney N.M."/>
            <person name="Sperisen C."/>
            <person name="Kredics L."/>
            <person name="Vagvoelgyi C."/>
            <person name="Patrignani A."/>
            <person name="Fitzpatrick D."/>
            <person name="Nagy I."/>
            <person name="Doyle S."/>
            <person name="Anderson J.B."/>
            <person name="Grigoriev I.V."/>
            <person name="Gueldener U."/>
            <person name="Muensterkoetter M."/>
            <person name="Nagy L.G."/>
        </authorList>
    </citation>
    <scope>NUCLEOTIDE SEQUENCE [LARGE SCALE GENOMIC DNA]</scope>
    <source>
        <strain evidence="4">C18/9</strain>
    </source>
</reference>
<dbReference type="AlphaFoldDB" id="A0A284S550"/>
<evidence type="ECO:0000256" key="2">
    <source>
        <dbReference type="SAM" id="SignalP"/>
    </source>
</evidence>
<dbReference type="OrthoDB" id="3928002at2759"/>
<protein>
    <submittedName>
        <fullName evidence="3">Uncharacterized protein</fullName>
    </submittedName>
</protein>
<dbReference type="PANTHER" id="PTHR38049:SF1">
    <property type="entry name" value="PROTEIN KINASE DOMAIN-CONTAINING PROTEIN"/>
    <property type="match status" value="1"/>
</dbReference>
<feature type="region of interest" description="Disordered" evidence="1">
    <location>
        <begin position="34"/>
        <end position="55"/>
    </location>
</feature>
<dbReference type="OMA" id="WDREDDC"/>
<name>A0A284S550_ARMOS</name>
<dbReference type="PANTHER" id="PTHR38049">
    <property type="entry name" value="RICIN B LECTIN DOMAIN-CONTAINING PROTEIN"/>
    <property type="match status" value="1"/>
</dbReference>
<evidence type="ECO:0000256" key="1">
    <source>
        <dbReference type="SAM" id="MobiDB-lite"/>
    </source>
</evidence>
<feature type="signal peptide" evidence="2">
    <location>
        <begin position="1"/>
        <end position="22"/>
    </location>
</feature>
<keyword evidence="2" id="KW-0732">Signal</keyword>
<proteinExistence type="predicted"/>
<accession>A0A284S550</accession>
<evidence type="ECO:0000313" key="3">
    <source>
        <dbReference type="EMBL" id="SJL16139.1"/>
    </source>
</evidence>
<keyword evidence="4" id="KW-1185">Reference proteome</keyword>
<feature type="compositionally biased region" description="Low complexity" evidence="1">
    <location>
        <begin position="34"/>
        <end position="49"/>
    </location>
</feature>
<feature type="chain" id="PRO_5013216149" evidence="2">
    <location>
        <begin position="23"/>
        <end position="228"/>
    </location>
</feature>
<sequence>MVVGVIGVAAGAVAIPLAAVGAATSVASIAQGAGNQQRAAENNNNSNSAPKEADKDDPRLAKFTLYAHCSEEAPLKEFVEGKQVVLRDHKLYLADPDMEKRKEGGHGFAGFFIQYPWNSKPMGLVSTIQPDPPELNWIYVDKDTLVVTYGGKTQSLPHIVGPWDWTENQEKMTFEGWEGFVAMEESEGIWVLCYDQDEDLLVGVKGDKRVQECTLTRKVLDPPKASGD</sequence>
<organism evidence="3 4">
    <name type="scientific">Armillaria ostoyae</name>
    <name type="common">Armillaria root rot fungus</name>
    <dbReference type="NCBI Taxonomy" id="47428"/>
    <lineage>
        <taxon>Eukaryota</taxon>
        <taxon>Fungi</taxon>
        <taxon>Dikarya</taxon>
        <taxon>Basidiomycota</taxon>
        <taxon>Agaricomycotina</taxon>
        <taxon>Agaricomycetes</taxon>
        <taxon>Agaricomycetidae</taxon>
        <taxon>Agaricales</taxon>
        <taxon>Marasmiineae</taxon>
        <taxon>Physalacriaceae</taxon>
        <taxon>Armillaria</taxon>
    </lineage>
</organism>